<dbReference type="AlphaFoldDB" id="K1QQC5"/>
<reference evidence="2" key="1">
    <citation type="journal article" date="2012" name="Nature">
        <title>The oyster genome reveals stress adaptation and complexity of shell formation.</title>
        <authorList>
            <person name="Zhang G."/>
            <person name="Fang X."/>
            <person name="Guo X."/>
            <person name="Li L."/>
            <person name="Luo R."/>
            <person name="Xu F."/>
            <person name="Yang P."/>
            <person name="Zhang L."/>
            <person name="Wang X."/>
            <person name="Qi H."/>
            <person name="Xiong Z."/>
            <person name="Que H."/>
            <person name="Xie Y."/>
            <person name="Holland P.W."/>
            <person name="Paps J."/>
            <person name="Zhu Y."/>
            <person name="Wu F."/>
            <person name="Chen Y."/>
            <person name="Wang J."/>
            <person name="Peng C."/>
            <person name="Meng J."/>
            <person name="Yang L."/>
            <person name="Liu J."/>
            <person name="Wen B."/>
            <person name="Zhang N."/>
            <person name="Huang Z."/>
            <person name="Zhu Q."/>
            <person name="Feng Y."/>
            <person name="Mount A."/>
            <person name="Hedgecock D."/>
            <person name="Xu Z."/>
            <person name="Liu Y."/>
            <person name="Domazet-Loso T."/>
            <person name="Du Y."/>
            <person name="Sun X."/>
            <person name="Zhang S."/>
            <person name="Liu B."/>
            <person name="Cheng P."/>
            <person name="Jiang X."/>
            <person name="Li J."/>
            <person name="Fan D."/>
            <person name="Wang W."/>
            <person name="Fu W."/>
            <person name="Wang T."/>
            <person name="Wang B."/>
            <person name="Zhang J."/>
            <person name="Peng Z."/>
            <person name="Li Y."/>
            <person name="Li N."/>
            <person name="Wang J."/>
            <person name="Chen M."/>
            <person name="He Y."/>
            <person name="Tan F."/>
            <person name="Song X."/>
            <person name="Zheng Q."/>
            <person name="Huang R."/>
            <person name="Yang H."/>
            <person name="Du X."/>
            <person name="Chen L."/>
            <person name="Yang M."/>
            <person name="Gaffney P.M."/>
            <person name="Wang S."/>
            <person name="Luo L."/>
            <person name="She Z."/>
            <person name="Ming Y."/>
            <person name="Huang W."/>
            <person name="Zhang S."/>
            <person name="Huang B."/>
            <person name="Zhang Y."/>
            <person name="Qu T."/>
            <person name="Ni P."/>
            <person name="Miao G."/>
            <person name="Wang J."/>
            <person name="Wang Q."/>
            <person name="Steinberg C.E."/>
            <person name="Wang H."/>
            <person name="Li N."/>
            <person name="Qian L."/>
            <person name="Zhang G."/>
            <person name="Li Y."/>
            <person name="Yang H."/>
            <person name="Liu X."/>
            <person name="Wang J."/>
            <person name="Yin Y."/>
            <person name="Wang J."/>
        </authorList>
    </citation>
    <scope>NUCLEOTIDE SEQUENCE [LARGE SCALE GENOMIC DNA]</scope>
    <source>
        <strain evidence="2">05x7-T-G4-1.051#20</strain>
    </source>
</reference>
<dbReference type="HOGENOM" id="CLU_1705955_0_0_1"/>
<dbReference type="EMBL" id="JH817884">
    <property type="protein sequence ID" value="EKC23681.1"/>
    <property type="molecule type" value="Genomic_DNA"/>
</dbReference>
<name>K1QQC5_MAGGI</name>
<proteinExistence type="predicted"/>
<evidence type="ECO:0000313" key="2">
    <source>
        <dbReference type="EMBL" id="EKC23681.1"/>
    </source>
</evidence>
<sequence>MAGKSKQEPEVVIEDEFESPDKPLSPSERVLFGSLVFFMYKPKTPPKAEDVLKRFSLYHHFPYALEVVVEILNLETQTVQHSLLLGSTDSSRVEEYSVFDFLTILPTSPQVRICGAPSLCYCSPIESMCYKIIRNLNCTYFYYSRGCIRPCYSP</sequence>
<protein>
    <submittedName>
        <fullName evidence="2">Uncharacterized protein</fullName>
    </submittedName>
</protein>
<evidence type="ECO:0000256" key="1">
    <source>
        <dbReference type="SAM" id="MobiDB-lite"/>
    </source>
</evidence>
<organism evidence="2">
    <name type="scientific">Magallana gigas</name>
    <name type="common">Pacific oyster</name>
    <name type="synonym">Crassostrea gigas</name>
    <dbReference type="NCBI Taxonomy" id="29159"/>
    <lineage>
        <taxon>Eukaryota</taxon>
        <taxon>Metazoa</taxon>
        <taxon>Spiralia</taxon>
        <taxon>Lophotrochozoa</taxon>
        <taxon>Mollusca</taxon>
        <taxon>Bivalvia</taxon>
        <taxon>Autobranchia</taxon>
        <taxon>Pteriomorphia</taxon>
        <taxon>Ostreida</taxon>
        <taxon>Ostreoidea</taxon>
        <taxon>Ostreidae</taxon>
        <taxon>Magallana</taxon>
    </lineage>
</organism>
<accession>K1QQC5</accession>
<feature type="region of interest" description="Disordered" evidence="1">
    <location>
        <begin position="1"/>
        <end position="24"/>
    </location>
</feature>
<gene>
    <name evidence="2" type="ORF">CGI_10017928</name>
</gene>
<dbReference type="InParanoid" id="K1QQC5"/>